<keyword evidence="1" id="KW-0238">DNA-binding</keyword>
<dbReference type="Proteomes" id="UP000646478">
    <property type="component" value="Unassembled WGS sequence"/>
</dbReference>
<dbReference type="RefSeq" id="WP_188824726.1">
    <property type="nucleotide sequence ID" value="NZ_BMHH01000010.1"/>
</dbReference>
<accession>A0A916SI75</accession>
<reference evidence="3" key="2">
    <citation type="submission" date="2020-09" db="EMBL/GenBank/DDBJ databases">
        <authorList>
            <person name="Sun Q."/>
            <person name="Zhou Y."/>
        </authorList>
    </citation>
    <scope>NUCLEOTIDE SEQUENCE</scope>
    <source>
        <strain evidence="3">CGMCC 1.15082</strain>
    </source>
</reference>
<proteinExistence type="predicted"/>
<gene>
    <name evidence="3" type="ORF">GCM10011491_27200</name>
</gene>
<dbReference type="InterPro" id="IPR007159">
    <property type="entry name" value="SpoVT-AbrB_dom"/>
</dbReference>
<keyword evidence="4" id="KW-1185">Reference proteome</keyword>
<protein>
    <recommendedName>
        <fullName evidence="2">SpoVT-AbrB domain-containing protein</fullName>
    </recommendedName>
</protein>
<comment type="caution">
    <text evidence="3">The sequence shown here is derived from an EMBL/GenBank/DDBJ whole genome shotgun (WGS) entry which is preliminary data.</text>
</comment>
<evidence type="ECO:0000256" key="1">
    <source>
        <dbReference type="PROSITE-ProRule" id="PRU01076"/>
    </source>
</evidence>
<dbReference type="Gene3D" id="2.10.260.10">
    <property type="match status" value="1"/>
</dbReference>
<evidence type="ECO:0000313" key="4">
    <source>
        <dbReference type="Proteomes" id="UP000646478"/>
    </source>
</evidence>
<organism evidence="3 4">
    <name type="scientific">Brucella endophytica</name>
    <dbReference type="NCBI Taxonomy" id="1963359"/>
    <lineage>
        <taxon>Bacteria</taxon>
        <taxon>Pseudomonadati</taxon>
        <taxon>Pseudomonadota</taxon>
        <taxon>Alphaproteobacteria</taxon>
        <taxon>Hyphomicrobiales</taxon>
        <taxon>Brucellaceae</taxon>
        <taxon>Brucella/Ochrobactrum group</taxon>
        <taxon>Brucella</taxon>
    </lineage>
</organism>
<feature type="domain" description="SpoVT-AbrB" evidence="2">
    <location>
        <begin position="1"/>
        <end position="47"/>
    </location>
</feature>
<name>A0A916SI75_9HYPH</name>
<dbReference type="AlphaFoldDB" id="A0A916SI75"/>
<dbReference type="EMBL" id="BMHH01000010">
    <property type="protein sequence ID" value="GGA97486.1"/>
    <property type="molecule type" value="Genomic_DNA"/>
</dbReference>
<dbReference type="SMART" id="SM00966">
    <property type="entry name" value="SpoVT_AbrB"/>
    <property type="match status" value="1"/>
</dbReference>
<dbReference type="SUPFAM" id="SSF89447">
    <property type="entry name" value="AbrB/MazE/MraZ-like"/>
    <property type="match status" value="1"/>
</dbReference>
<reference evidence="3" key="1">
    <citation type="journal article" date="2014" name="Int. J. Syst. Evol. Microbiol.">
        <title>Complete genome sequence of Corynebacterium casei LMG S-19264T (=DSM 44701T), isolated from a smear-ripened cheese.</title>
        <authorList>
            <consortium name="US DOE Joint Genome Institute (JGI-PGF)"/>
            <person name="Walter F."/>
            <person name="Albersmeier A."/>
            <person name="Kalinowski J."/>
            <person name="Ruckert C."/>
        </authorList>
    </citation>
    <scope>NUCLEOTIDE SEQUENCE</scope>
    <source>
        <strain evidence="3">CGMCC 1.15082</strain>
    </source>
</reference>
<evidence type="ECO:0000313" key="3">
    <source>
        <dbReference type="EMBL" id="GGA97486.1"/>
    </source>
</evidence>
<dbReference type="PROSITE" id="PS51740">
    <property type="entry name" value="SPOVT_ABRB"/>
    <property type="match status" value="1"/>
</dbReference>
<evidence type="ECO:0000259" key="2">
    <source>
        <dbReference type="PROSITE" id="PS51740"/>
    </source>
</evidence>
<dbReference type="InterPro" id="IPR037914">
    <property type="entry name" value="SpoVT-AbrB_sf"/>
</dbReference>
<dbReference type="GO" id="GO:0003677">
    <property type="term" value="F:DNA binding"/>
    <property type="evidence" value="ECO:0007669"/>
    <property type="project" value="UniProtKB-UniRule"/>
</dbReference>
<sequence length="88" mass="9678">MTALTVTAKGQVTLKRDLLRHLGIEPGERIEVEALPGGELRVRAARPTGKIENVFGFLADKRKSKRAMTIDEMNEIIAAGWAGEFSDK</sequence>